<dbReference type="PANTHER" id="PTHR30086:SF5">
    <property type="entry name" value="HOMOGENTISATE EXPORT PROTEIN"/>
    <property type="match status" value="1"/>
</dbReference>
<keyword evidence="5 6" id="KW-0472">Membrane</keyword>
<dbReference type="Pfam" id="PF01810">
    <property type="entry name" value="LysE"/>
    <property type="match status" value="1"/>
</dbReference>
<feature type="transmembrane region" description="Helical" evidence="6">
    <location>
        <begin position="39"/>
        <end position="65"/>
    </location>
</feature>
<dbReference type="GO" id="GO:0005886">
    <property type="term" value="C:plasma membrane"/>
    <property type="evidence" value="ECO:0007669"/>
    <property type="project" value="UniProtKB-SubCell"/>
</dbReference>
<feature type="transmembrane region" description="Helical" evidence="6">
    <location>
        <begin position="187"/>
        <end position="208"/>
    </location>
</feature>
<protein>
    <submittedName>
        <fullName evidence="7">Lysine exporter protein (LYSE/YGGA)</fullName>
    </submittedName>
</protein>
<organism evidence="7 8">
    <name type="scientific">Hirschia baltica (strain ATCC 49814 / DSM 5838 / IFAM 1418)</name>
    <dbReference type="NCBI Taxonomy" id="582402"/>
    <lineage>
        <taxon>Bacteria</taxon>
        <taxon>Pseudomonadati</taxon>
        <taxon>Pseudomonadota</taxon>
        <taxon>Alphaproteobacteria</taxon>
        <taxon>Hyphomonadales</taxon>
        <taxon>Hyphomonadaceae</taxon>
        <taxon>Hirschia</taxon>
    </lineage>
</organism>
<name>C6XRS6_HIRBI</name>
<evidence type="ECO:0000256" key="6">
    <source>
        <dbReference type="SAM" id="Phobius"/>
    </source>
</evidence>
<dbReference type="RefSeq" id="WP_015828836.1">
    <property type="nucleotide sequence ID" value="NC_012982.1"/>
</dbReference>
<feature type="transmembrane region" description="Helical" evidence="6">
    <location>
        <begin position="142"/>
        <end position="166"/>
    </location>
</feature>
<dbReference type="OrthoDB" id="9804822at2"/>
<feature type="transmembrane region" description="Helical" evidence="6">
    <location>
        <begin position="109"/>
        <end position="136"/>
    </location>
</feature>
<reference evidence="8" key="1">
    <citation type="journal article" date="2011" name="J. Bacteriol.">
        <title>Genome sequences of eight morphologically diverse alphaproteobacteria.</title>
        <authorList>
            <consortium name="US DOE Joint Genome Institute"/>
            <person name="Brown P.J."/>
            <person name="Kysela D.T."/>
            <person name="Buechlein A."/>
            <person name="Hemmerich C."/>
            <person name="Brun Y.V."/>
        </authorList>
    </citation>
    <scope>NUCLEOTIDE SEQUENCE [LARGE SCALE GENOMIC DNA]</scope>
    <source>
        <strain evidence="8">ATCC 49814 / DSM 5838 / IFAM 1418</strain>
    </source>
</reference>
<evidence type="ECO:0000256" key="4">
    <source>
        <dbReference type="ARBA" id="ARBA00022989"/>
    </source>
</evidence>
<feature type="transmembrane region" description="Helical" evidence="6">
    <location>
        <begin position="6"/>
        <end position="27"/>
    </location>
</feature>
<dbReference type="eggNOG" id="COG1280">
    <property type="taxonomic scope" value="Bacteria"/>
</dbReference>
<dbReference type="STRING" id="582402.Hbal_3018"/>
<evidence type="ECO:0000313" key="7">
    <source>
        <dbReference type="EMBL" id="ACT60686.1"/>
    </source>
</evidence>
<proteinExistence type="predicted"/>
<dbReference type="EMBL" id="CP001678">
    <property type="protein sequence ID" value="ACT60686.1"/>
    <property type="molecule type" value="Genomic_DNA"/>
</dbReference>
<evidence type="ECO:0000313" key="8">
    <source>
        <dbReference type="Proteomes" id="UP000002745"/>
    </source>
</evidence>
<dbReference type="Proteomes" id="UP000002745">
    <property type="component" value="Chromosome"/>
</dbReference>
<dbReference type="HOGENOM" id="CLU_079569_2_2_5"/>
<evidence type="ECO:0000256" key="1">
    <source>
        <dbReference type="ARBA" id="ARBA00004651"/>
    </source>
</evidence>
<dbReference type="KEGG" id="hba:Hbal_3018"/>
<dbReference type="AlphaFoldDB" id="C6XRS6"/>
<gene>
    <name evidence="7" type="ordered locus">Hbal_3018</name>
</gene>
<dbReference type="GO" id="GO:0042970">
    <property type="term" value="F:homoserine transmembrane transporter activity"/>
    <property type="evidence" value="ECO:0007669"/>
    <property type="project" value="TreeGrafter"/>
</dbReference>
<dbReference type="PANTHER" id="PTHR30086">
    <property type="entry name" value="ARGININE EXPORTER PROTEIN ARGO"/>
    <property type="match status" value="1"/>
</dbReference>
<keyword evidence="2" id="KW-1003">Cell membrane</keyword>
<feature type="transmembrane region" description="Helical" evidence="6">
    <location>
        <begin position="71"/>
        <end position="88"/>
    </location>
</feature>
<dbReference type="InterPro" id="IPR001123">
    <property type="entry name" value="LeuE-type"/>
</dbReference>
<keyword evidence="3 6" id="KW-0812">Transmembrane</keyword>
<sequence length="210" mass="22589">MDFTIWLALVALFFSGGLTPGPAVMLVTSSSLKYGFSPAMIAGIGVSTANLVWVALAVSGAAALAKTFPDFFLVLKLAGVAFIVWLAWDMIRNSETMTLAARVIPRRRVLYVKGIGLQLANPSALVFFGGLLPAYISAEKPLLPQIIIIIATVTITELFGLGVYAMAAERLSRNFQSKEFVKWFSRIAALLMLSSAGFALYITLFSQASV</sequence>
<keyword evidence="8" id="KW-1185">Reference proteome</keyword>
<evidence type="ECO:0000256" key="3">
    <source>
        <dbReference type="ARBA" id="ARBA00022692"/>
    </source>
</evidence>
<evidence type="ECO:0000256" key="5">
    <source>
        <dbReference type="ARBA" id="ARBA00023136"/>
    </source>
</evidence>
<accession>C6XRS6</accession>
<evidence type="ECO:0000256" key="2">
    <source>
        <dbReference type="ARBA" id="ARBA00022475"/>
    </source>
</evidence>
<keyword evidence="4 6" id="KW-1133">Transmembrane helix</keyword>
<comment type="subcellular location">
    <subcellularLocation>
        <location evidence="1">Cell membrane</location>
        <topology evidence="1">Multi-pass membrane protein</topology>
    </subcellularLocation>
</comment>